<accession>A0A4Q2DPU7</accession>
<protein>
    <submittedName>
        <fullName evidence="1">Uncharacterized protein</fullName>
    </submittedName>
</protein>
<reference evidence="1 2" key="1">
    <citation type="submission" date="2019-01" db="EMBL/GenBank/DDBJ databases">
        <title>Draft genome sequence of Psathyrella aberdarensis IHI B618.</title>
        <authorList>
            <person name="Buettner E."/>
            <person name="Kellner H."/>
        </authorList>
    </citation>
    <scope>NUCLEOTIDE SEQUENCE [LARGE SCALE GENOMIC DNA]</scope>
    <source>
        <strain evidence="1 2">IHI B618</strain>
    </source>
</reference>
<gene>
    <name evidence="1" type="ORF">EST38_g3801</name>
</gene>
<dbReference type="EMBL" id="SDEE01000085">
    <property type="protein sequence ID" value="RXW22053.1"/>
    <property type="molecule type" value="Genomic_DNA"/>
</dbReference>
<organism evidence="1 2">
    <name type="scientific">Candolleomyces aberdarensis</name>
    <dbReference type="NCBI Taxonomy" id="2316362"/>
    <lineage>
        <taxon>Eukaryota</taxon>
        <taxon>Fungi</taxon>
        <taxon>Dikarya</taxon>
        <taxon>Basidiomycota</taxon>
        <taxon>Agaricomycotina</taxon>
        <taxon>Agaricomycetes</taxon>
        <taxon>Agaricomycetidae</taxon>
        <taxon>Agaricales</taxon>
        <taxon>Agaricineae</taxon>
        <taxon>Psathyrellaceae</taxon>
        <taxon>Candolleomyces</taxon>
    </lineage>
</organism>
<evidence type="ECO:0000313" key="2">
    <source>
        <dbReference type="Proteomes" id="UP000290288"/>
    </source>
</evidence>
<dbReference type="Proteomes" id="UP000290288">
    <property type="component" value="Unassembled WGS sequence"/>
</dbReference>
<keyword evidence="2" id="KW-1185">Reference proteome</keyword>
<evidence type="ECO:0000313" key="1">
    <source>
        <dbReference type="EMBL" id="RXW22053.1"/>
    </source>
</evidence>
<proteinExistence type="predicted"/>
<sequence>MPDGPVNNIRRVQNANIGDNFGIINQGAGSIDTSAHWYNAQIGQQTNNIAGDQYILYVQDGKRTNPHEFTKYNPFQT</sequence>
<name>A0A4Q2DPU7_9AGAR</name>
<comment type="caution">
    <text evidence="1">The sequence shown here is derived from an EMBL/GenBank/DDBJ whole genome shotgun (WGS) entry which is preliminary data.</text>
</comment>
<dbReference type="AlphaFoldDB" id="A0A4Q2DPU7"/>